<sequence length="799" mass="89971">MPAVQLALQHLGKQPAPLRNYELQFHFADSKCDNAKALKAFFEAIFYGPKHLMVFGGLCSSVTSIIAQSLKAWNLPQLSFAATLPALANKRRYPNLFRIVPSNSAVNPALVKFLSNYGWRRVGTLTQLEERFTEENDVRIVIGQFDEFSAAKVFCCVYHLDMFGLKYQWILSGWSETSWWTHTGTSSCSAQSVLSAMEGAVSVDFETLSSQHIRGVSGRTPQEYKQEYDKRCMLKGLGSSKFHGFAYDGTWVVAKALTRVMETLKYREKYSAHRNFTVTEREMANMILQAMSDTKFFGVTGQVLFRNGERVATIKFAQFQAGREVQVGEYSNITDRLEFAGPIWFKGHERTRDHTHVYPQRMEISMVLYSILASISVLGILVTIVFLFFNIQNHNHRVAQMSSPSLNTLLILGTLLSYSFIFLFGLDGSYVPEGVFDALCAIRIWLISIGHSTAFGAMLAKMWRLHLIYESISFRKRNIKNYMLIGIVCGLLLVDMCLLTSLQVLDPLRGTVKEFSLEFDPHGRDFAIRPFLEHCENIHMNIWMMIMYLYKTLLVLLSCVLAWKTRHSNTLTLSHSRCTWISVCIAGPLSVIGAFLALLTRDQPNVQFCIVGVIIITCCSVTLSLVFIPEIILMRTDPDGASLSKQFHSAEREKESERVSEEKESSTKQTDSSASSSMTLISTALIDLLQSDNKYLTMCISEVFIYVIMLIPEVLYLAALPCLFVLFFNVDECISLTDVFLCSVQRRLSLQLPILHHAYLPSIGGVDASCSTPSSPSFGAQHGQEPPSFTGMVHLTDMK</sequence>
<evidence type="ECO:0000256" key="12">
    <source>
        <dbReference type="ARBA" id="ARBA00023170"/>
    </source>
</evidence>
<dbReference type="STRING" id="42514.ENSPNAP00000022755"/>
<dbReference type="PRINTS" id="PR01178">
    <property type="entry name" value="GABAB2RECPTR"/>
</dbReference>
<evidence type="ECO:0000256" key="15">
    <source>
        <dbReference type="ARBA" id="ARBA00023257"/>
    </source>
</evidence>
<evidence type="ECO:0000313" key="20">
    <source>
        <dbReference type="Ensembl" id="ENSPNAP00000022755.2"/>
    </source>
</evidence>
<evidence type="ECO:0000256" key="9">
    <source>
        <dbReference type="ARBA" id="ARBA00023054"/>
    </source>
</evidence>
<dbReference type="GO" id="GO:0038039">
    <property type="term" value="C:G protein-coupled receptor heterodimeric complex"/>
    <property type="evidence" value="ECO:0007669"/>
    <property type="project" value="TreeGrafter"/>
</dbReference>
<evidence type="ECO:0000256" key="17">
    <source>
        <dbReference type="SAM" id="MobiDB-lite"/>
    </source>
</evidence>
<evidence type="ECO:0000256" key="14">
    <source>
        <dbReference type="ARBA" id="ARBA00023224"/>
    </source>
</evidence>
<keyword evidence="12" id="KW-0675">Receptor</keyword>
<evidence type="ECO:0000256" key="7">
    <source>
        <dbReference type="ARBA" id="ARBA00023018"/>
    </source>
</evidence>
<evidence type="ECO:0000256" key="8">
    <source>
        <dbReference type="ARBA" id="ARBA00023040"/>
    </source>
</evidence>
<evidence type="ECO:0000256" key="6">
    <source>
        <dbReference type="ARBA" id="ARBA00022989"/>
    </source>
</evidence>
<dbReference type="InterPro" id="IPR028082">
    <property type="entry name" value="Peripla_BP_I"/>
</dbReference>
<keyword evidence="4 18" id="KW-0812">Transmembrane</keyword>
<keyword evidence="2" id="KW-1003">Cell membrane</keyword>
<reference evidence="20" key="3">
    <citation type="submission" date="2025-09" db="UniProtKB">
        <authorList>
            <consortium name="Ensembl"/>
        </authorList>
    </citation>
    <scope>IDENTIFICATION</scope>
</reference>
<keyword evidence="3" id="KW-0597">Phosphoprotein</keyword>
<evidence type="ECO:0000256" key="3">
    <source>
        <dbReference type="ARBA" id="ARBA00022553"/>
    </source>
</evidence>
<keyword evidence="10 18" id="KW-0472">Membrane</keyword>
<dbReference type="InterPro" id="IPR017978">
    <property type="entry name" value="GPCR_3_C"/>
</dbReference>
<keyword evidence="9" id="KW-0175">Coiled coil</keyword>
<evidence type="ECO:0000256" key="16">
    <source>
        <dbReference type="ARBA" id="ARBA00034104"/>
    </source>
</evidence>
<dbReference type="GO" id="GO:0004965">
    <property type="term" value="F:G protein-coupled GABA receptor activity"/>
    <property type="evidence" value="ECO:0007669"/>
    <property type="project" value="InterPro"/>
</dbReference>
<dbReference type="InterPro" id="IPR002457">
    <property type="entry name" value="GPCR_3_GABA_rcpt_B2"/>
</dbReference>
<dbReference type="Gene3D" id="3.40.50.2300">
    <property type="match status" value="4"/>
</dbReference>
<keyword evidence="11" id="KW-1015">Disulfide bond</keyword>
<keyword evidence="7" id="KW-0770">Synapse</keyword>
<keyword evidence="8" id="KW-0297">G-protein coupled receptor</keyword>
<dbReference type="InterPro" id="IPR002455">
    <property type="entry name" value="GPCR3_GABA-B"/>
</dbReference>
<dbReference type="AlphaFoldDB" id="A0A3B4DGX6"/>
<evidence type="ECO:0000256" key="18">
    <source>
        <dbReference type="SAM" id="Phobius"/>
    </source>
</evidence>
<feature type="transmembrane region" description="Helical" evidence="18">
    <location>
        <begin position="366"/>
        <end position="389"/>
    </location>
</feature>
<evidence type="ECO:0000256" key="10">
    <source>
        <dbReference type="ARBA" id="ARBA00023136"/>
    </source>
</evidence>
<keyword evidence="21" id="KW-1185">Reference proteome</keyword>
<dbReference type="CDD" id="cd06366">
    <property type="entry name" value="PBP1_GABAb_receptor"/>
    <property type="match status" value="1"/>
</dbReference>
<keyword evidence="15" id="KW-0628">Postsynaptic cell membrane</keyword>
<evidence type="ECO:0000259" key="19">
    <source>
        <dbReference type="PROSITE" id="PS50259"/>
    </source>
</evidence>
<evidence type="ECO:0000256" key="2">
    <source>
        <dbReference type="ARBA" id="ARBA00022475"/>
    </source>
</evidence>
<dbReference type="OMA" id="IWHINEV"/>
<name>A0A3B4DGX6_PYGNA</name>
<dbReference type="FunFam" id="3.40.50.2300:FF:000072">
    <property type="entry name" value="Gamma-aminobutyric acid type B receptor subunit 2"/>
    <property type="match status" value="2"/>
</dbReference>
<dbReference type="PROSITE" id="PS50259">
    <property type="entry name" value="G_PROTEIN_RECEP_F3_4"/>
    <property type="match status" value="1"/>
</dbReference>
<feature type="region of interest" description="Disordered" evidence="17">
    <location>
        <begin position="648"/>
        <end position="674"/>
    </location>
</feature>
<dbReference type="PANTHER" id="PTHR10519:SF74">
    <property type="entry name" value="GAMMA-AMINOBUTYRIC ACID TYPE B RECEPTOR SUBUNIT 2"/>
    <property type="match status" value="1"/>
</dbReference>
<proteinExistence type="inferred from homology"/>
<feature type="transmembrane region" description="Helical" evidence="18">
    <location>
        <begin position="409"/>
        <end position="430"/>
    </location>
</feature>
<evidence type="ECO:0000313" key="21">
    <source>
        <dbReference type="Proteomes" id="UP001501920"/>
    </source>
</evidence>
<comment type="subcellular location">
    <subcellularLocation>
        <location evidence="16">Postsynaptic cell membrane</location>
        <topology evidence="16">Multi-pass membrane protein</topology>
    </subcellularLocation>
</comment>
<keyword evidence="13" id="KW-0325">Glycoprotein</keyword>
<feature type="domain" description="G-protein coupled receptors family 3 profile" evidence="19">
    <location>
        <begin position="368"/>
        <end position="650"/>
    </location>
</feature>
<reference evidence="20" key="2">
    <citation type="submission" date="2025-08" db="UniProtKB">
        <authorList>
            <consortium name="Ensembl"/>
        </authorList>
    </citation>
    <scope>IDENTIFICATION</scope>
</reference>
<reference evidence="20 21" key="1">
    <citation type="submission" date="2020-10" db="EMBL/GenBank/DDBJ databases">
        <title>Pygocentrus nattereri (red-bellied piranha) genome, fPygNat1, primary haplotype.</title>
        <authorList>
            <person name="Myers G."/>
            <person name="Meyer A."/>
            <person name="Karagic N."/>
            <person name="Pippel M."/>
            <person name="Winkler S."/>
            <person name="Tracey A."/>
            <person name="Wood J."/>
            <person name="Formenti G."/>
            <person name="Howe K."/>
            <person name="Fedrigo O."/>
            <person name="Jarvis E.D."/>
        </authorList>
    </citation>
    <scope>NUCLEOTIDE SEQUENCE [LARGE SCALE GENOMIC DNA]</scope>
</reference>
<feature type="transmembrane region" description="Helical" evidence="18">
    <location>
        <begin position="703"/>
        <end position="728"/>
    </location>
</feature>
<dbReference type="Pfam" id="PF00003">
    <property type="entry name" value="7tm_3"/>
    <property type="match status" value="1"/>
</dbReference>
<feature type="transmembrane region" description="Helical" evidence="18">
    <location>
        <begin position="542"/>
        <end position="563"/>
    </location>
</feature>
<organism evidence="20 21">
    <name type="scientific">Pygocentrus nattereri</name>
    <name type="common">Red-bellied piranha</name>
    <dbReference type="NCBI Taxonomy" id="42514"/>
    <lineage>
        <taxon>Eukaryota</taxon>
        <taxon>Metazoa</taxon>
        <taxon>Chordata</taxon>
        <taxon>Craniata</taxon>
        <taxon>Vertebrata</taxon>
        <taxon>Euteleostomi</taxon>
        <taxon>Actinopterygii</taxon>
        <taxon>Neopterygii</taxon>
        <taxon>Teleostei</taxon>
        <taxon>Ostariophysi</taxon>
        <taxon>Characiformes</taxon>
        <taxon>Characoidei</taxon>
        <taxon>Pygocentrus</taxon>
    </lineage>
</organism>
<evidence type="ECO:0000256" key="4">
    <source>
        <dbReference type="ARBA" id="ARBA00022692"/>
    </source>
</evidence>
<keyword evidence="5" id="KW-0732">Signal</keyword>
<dbReference type="Pfam" id="PF01094">
    <property type="entry name" value="ANF_receptor"/>
    <property type="match status" value="1"/>
</dbReference>
<dbReference type="PRINTS" id="PR00248">
    <property type="entry name" value="GPCRMGR"/>
</dbReference>
<feature type="transmembrane region" description="Helical" evidence="18">
    <location>
        <begin position="578"/>
        <end position="599"/>
    </location>
</feature>
<dbReference type="PANTHER" id="PTHR10519">
    <property type="entry name" value="GABA-B RECEPTOR"/>
    <property type="match status" value="1"/>
</dbReference>
<keyword evidence="6 18" id="KW-1133">Transmembrane helix</keyword>
<dbReference type="Ensembl" id="ENSPNAT00000014362.2">
    <property type="protein sequence ID" value="ENSPNAP00000022755.2"/>
    <property type="gene ID" value="ENSPNAG00000000111.2"/>
</dbReference>
<dbReference type="GO" id="GO:0007214">
    <property type="term" value="P:gamma-aminobutyric acid signaling pathway"/>
    <property type="evidence" value="ECO:0007669"/>
    <property type="project" value="TreeGrafter"/>
</dbReference>
<feature type="transmembrane region" description="Helical" evidence="18">
    <location>
        <begin position="442"/>
        <end position="460"/>
    </location>
</feature>
<dbReference type="SUPFAM" id="SSF53822">
    <property type="entry name" value="Periplasmic binding protein-like I"/>
    <property type="match status" value="1"/>
</dbReference>
<dbReference type="Proteomes" id="UP001501920">
    <property type="component" value="Chromosome 3"/>
</dbReference>
<feature type="transmembrane region" description="Helical" evidence="18">
    <location>
        <begin position="605"/>
        <end position="628"/>
    </location>
</feature>
<accession>A0A3B4DGX6</accession>
<comment type="similarity">
    <text evidence="1">Belongs to the G-protein coupled receptor 3 family. GABA-B receptor subfamily.</text>
</comment>
<protein>
    <recommendedName>
        <fullName evidence="19">G-protein coupled receptors family 3 profile domain-containing protein</fullName>
    </recommendedName>
</protein>
<evidence type="ECO:0000256" key="11">
    <source>
        <dbReference type="ARBA" id="ARBA00023157"/>
    </source>
</evidence>
<keyword evidence="14" id="KW-0807">Transducer</keyword>
<dbReference type="GeneTree" id="ENSGT00940000155783"/>
<dbReference type="InterPro" id="IPR001828">
    <property type="entry name" value="ANF_lig-bd_rcpt"/>
</dbReference>
<feature type="transmembrane region" description="Helical" evidence="18">
    <location>
        <begin position="481"/>
        <end position="505"/>
    </location>
</feature>
<feature type="compositionally biased region" description="Basic and acidic residues" evidence="17">
    <location>
        <begin position="648"/>
        <end position="666"/>
    </location>
</feature>
<evidence type="ECO:0000256" key="13">
    <source>
        <dbReference type="ARBA" id="ARBA00023180"/>
    </source>
</evidence>
<dbReference type="GO" id="GO:0045211">
    <property type="term" value="C:postsynaptic membrane"/>
    <property type="evidence" value="ECO:0007669"/>
    <property type="project" value="UniProtKB-SubCell"/>
</dbReference>
<dbReference type="PRINTS" id="PR01176">
    <property type="entry name" value="GABABRECEPTR"/>
</dbReference>
<dbReference type="InterPro" id="IPR000337">
    <property type="entry name" value="GPCR_3"/>
</dbReference>
<evidence type="ECO:0000256" key="1">
    <source>
        <dbReference type="ARBA" id="ARBA00008991"/>
    </source>
</evidence>
<evidence type="ECO:0000256" key="5">
    <source>
        <dbReference type="ARBA" id="ARBA00022729"/>
    </source>
</evidence>